<comment type="subcellular location">
    <subcellularLocation>
        <location evidence="4">Cell projection</location>
        <location evidence="4">Ruffle</location>
    </subcellularLocation>
    <subcellularLocation>
        <location evidence="3">Cytoplasmic vesicle</location>
        <location evidence="3">Phagosome</location>
    </subcellularLocation>
    <subcellularLocation>
        <location evidence="2">Early endosome membrane</location>
        <topology evidence="2">Peripheral membrane protein</topology>
    </subcellularLocation>
    <subcellularLocation>
        <location evidence="1">Nucleus</location>
    </subcellularLocation>
</comment>
<evidence type="ECO:0000259" key="11">
    <source>
        <dbReference type="PROSITE" id="PS50003"/>
    </source>
</evidence>
<feature type="domain" description="PH" evidence="11">
    <location>
        <begin position="281"/>
        <end position="381"/>
    </location>
</feature>
<feature type="domain" description="PID" evidence="10">
    <location>
        <begin position="495"/>
        <end position="633"/>
    </location>
</feature>
<dbReference type="Gene3D" id="1.20.1270.60">
    <property type="entry name" value="Arfaptin homology (AH) domain/BAR domain"/>
    <property type="match status" value="1"/>
</dbReference>
<dbReference type="SUPFAM" id="SSF103657">
    <property type="entry name" value="BAR/IMD domain-like"/>
    <property type="match status" value="1"/>
</dbReference>
<evidence type="ECO:0000313" key="13">
    <source>
        <dbReference type="RefSeq" id="XP_012936468.1"/>
    </source>
</evidence>
<reference evidence="13" key="1">
    <citation type="submission" date="2025-08" db="UniProtKB">
        <authorList>
            <consortium name="RefSeq"/>
        </authorList>
    </citation>
    <scope>IDENTIFICATION</scope>
</reference>
<evidence type="ECO:0000256" key="6">
    <source>
        <dbReference type="ARBA" id="ARBA00023273"/>
    </source>
</evidence>
<dbReference type="InterPro" id="IPR027267">
    <property type="entry name" value="AH/BAR_dom_sf"/>
</dbReference>
<feature type="region of interest" description="Disordered" evidence="9">
    <location>
        <begin position="386"/>
        <end position="430"/>
    </location>
</feature>
<evidence type="ECO:0000256" key="8">
    <source>
        <dbReference type="ARBA" id="ARBA00023329"/>
    </source>
</evidence>
<dbReference type="InterPro" id="IPR011993">
    <property type="entry name" value="PH-like_dom_sf"/>
</dbReference>
<evidence type="ECO:0000256" key="7">
    <source>
        <dbReference type="ARBA" id="ARBA00023306"/>
    </source>
</evidence>
<evidence type="ECO:0000256" key="1">
    <source>
        <dbReference type="ARBA" id="ARBA00004123"/>
    </source>
</evidence>
<dbReference type="Proteomes" id="UP000694888">
    <property type="component" value="Unplaced"/>
</dbReference>
<evidence type="ECO:0000313" key="12">
    <source>
        <dbReference type="Proteomes" id="UP000694888"/>
    </source>
</evidence>
<keyword evidence="7" id="KW-0131">Cell cycle</keyword>
<dbReference type="PROSITE" id="PS01179">
    <property type="entry name" value="PID"/>
    <property type="match status" value="1"/>
</dbReference>
<keyword evidence="6" id="KW-0966">Cell projection</keyword>
<dbReference type="RefSeq" id="XP_012936468.1">
    <property type="nucleotide sequence ID" value="XM_013081014.2"/>
</dbReference>
<feature type="compositionally biased region" description="Acidic residues" evidence="9">
    <location>
        <begin position="739"/>
        <end position="750"/>
    </location>
</feature>
<evidence type="ECO:0000256" key="9">
    <source>
        <dbReference type="SAM" id="MobiDB-lite"/>
    </source>
</evidence>
<feature type="region of interest" description="Disordered" evidence="9">
    <location>
        <begin position="452"/>
        <end position="474"/>
    </location>
</feature>
<dbReference type="Pfam" id="PF00169">
    <property type="entry name" value="PH"/>
    <property type="match status" value="1"/>
</dbReference>
<dbReference type="PANTHER" id="PTHR46415:SF2">
    <property type="entry name" value="BETA, PUTATIVE-RELATED"/>
    <property type="match status" value="1"/>
</dbReference>
<dbReference type="InterPro" id="IPR006020">
    <property type="entry name" value="PTB/PI_dom"/>
</dbReference>
<keyword evidence="8" id="KW-0968">Cytoplasmic vesicle</keyword>
<dbReference type="SUPFAM" id="SSF50729">
    <property type="entry name" value="PH domain-like"/>
    <property type="match status" value="2"/>
</dbReference>
<dbReference type="InterPro" id="IPR047181">
    <property type="entry name" value="DP13A/B"/>
</dbReference>
<protein>
    <submittedName>
        <fullName evidence="13">DCC-interacting protein 13-alpha</fullName>
    </submittedName>
</protein>
<evidence type="ECO:0000259" key="10">
    <source>
        <dbReference type="PROSITE" id="PS01179"/>
    </source>
</evidence>
<feature type="compositionally biased region" description="Polar residues" evidence="9">
    <location>
        <begin position="713"/>
        <end position="733"/>
    </location>
</feature>
<dbReference type="PROSITE" id="PS50003">
    <property type="entry name" value="PH_DOMAIN"/>
    <property type="match status" value="1"/>
</dbReference>
<dbReference type="PANTHER" id="PTHR46415">
    <property type="entry name" value="ADAPTOR PROTEIN, PHOSPHOTYROSINE INTERACTION, PH DOMAIN AND LEUCINE ZIPPER-CONTAINING 2"/>
    <property type="match status" value="1"/>
</dbReference>
<name>A0ABM0ZXE3_APLCA</name>
<dbReference type="SMART" id="SM00233">
    <property type="entry name" value="PH"/>
    <property type="match status" value="1"/>
</dbReference>
<accession>A0ABM0ZXE3</accession>
<sequence length="750" mass="83329">MLGPEVEQLHLEDALEDSPQTRHLLTVFEKDSILLKKFTNNMHNCCQRIMTAQNELCAATQSLAQHLRSYEVQKFPLESEDSVLTSTLKQFSTYLDDISSVQQVLAQQFSETMMYPLNKFLQADIEEISTMNQMFQSATNDHEQSLAKYMKQPMKKDDKSRVEVNEELQGNRKKFHQTTLHYYSALNALQYKRKCFLLEPVMGYLHAQRACFQMGQDIVLRSDLEDFLGDIGSSVQSVHSDLAKETQRTVELIDSIEKQSQHMYHAEPPVDMPFIPPNTNLTQKAGYLFCRGKQVLLSTKWDRMYFFTQGGNLMSQTKEEFAGSLVMDLNEEGVVVESCVADDRRHTFQLISPHNKKTVILQAENYRERDEWIATLNNVVRDGGYVRGKPASVKKKDPPQQMSHSQSSDSAASGGPLPSPIASSQASLSSLSSSGATDTLVLDTPIQFDLVSPSEESRAVTSPQSGPPKRLNPFDQSSAIVLNPAFDNAAFSETFTTRFLGSMEVKGDRGEQLVHSTIRQIMAARAIHNIFKMTESLMIVSSEGMRLIDPSNNVVKVEFALMDISFWSAHPDNNRLFGFITRSRPAASSPAVPDDKDKGSNSVPTFACHVFESNSTAEDICQAISTATKIAFQALMEKRKGGTTGATTPKPKPQTDEKSILLQNIQSLSDEADNSITLREDNTDNMHQDTDDRPASGLPLSPDGRFLILSSVDEPNSPASPMSTKSSEPTSPIQLGDGAGEDEEESESEA</sequence>
<proteinExistence type="predicted"/>
<dbReference type="InterPro" id="IPR004148">
    <property type="entry name" value="BAR_dom"/>
</dbReference>
<keyword evidence="5" id="KW-0539">Nucleus</keyword>
<evidence type="ECO:0000256" key="2">
    <source>
        <dbReference type="ARBA" id="ARBA00004220"/>
    </source>
</evidence>
<dbReference type="Pfam" id="PF16746">
    <property type="entry name" value="BAR_3"/>
    <property type="match status" value="1"/>
</dbReference>
<feature type="compositionally biased region" description="Basic and acidic residues" evidence="9">
    <location>
        <begin position="679"/>
        <end position="694"/>
    </location>
</feature>
<dbReference type="GeneID" id="101856645"/>
<dbReference type="Pfam" id="PF00640">
    <property type="entry name" value="PID"/>
    <property type="match status" value="1"/>
</dbReference>
<gene>
    <name evidence="13" type="primary">LOC101856645</name>
</gene>
<evidence type="ECO:0000256" key="4">
    <source>
        <dbReference type="ARBA" id="ARBA00004466"/>
    </source>
</evidence>
<organism evidence="12 13">
    <name type="scientific">Aplysia californica</name>
    <name type="common">California sea hare</name>
    <dbReference type="NCBI Taxonomy" id="6500"/>
    <lineage>
        <taxon>Eukaryota</taxon>
        <taxon>Metazoa</taxon>
        <taxon>Spiralia</taxon>
        <taxon>Lophotrochozoa</taxon>
        <taxon>Mollusca</taxon>
        <taxon>Gastropoda</taxon>
        <taxon>Heterobranchia</taxon>
        <taxon>Euthyneura</taxon>
        <taxon>Tectipleura</taxon>
        <taxon>Aplysiida</taxon>
        <taxon>Aplysioidea</taxon>
        <taxon>Aplysiidae</taxon>
        <taxon>Aplysia</taxon>
    </lineage>
</organism>
<feature type="region of interest" description="Disordered" evidence="9">
    <location>
        <begin position="679"/>
        <end position="750"/>
    </location>
</feature>
<keyword evidence="12" id="KW-1185">Reference proteome</keyword>
<evidence type="ECO:0000256" key="3">
    <source>
        <dbReference type="ARBA" id="ARBA00004262"/>
    </source>
</evidence>
<dbReference type="SMART" id="SM00462">
    <property type="entry name" value="PTB"/>
    <property type="match status" value="1"/>
</dbReference>
<feature type="compositionally biased region" description="Low complexity" evidence="9">
    <location>
        <begin position="399"/>
        <end position="430"/>
    </location>
</feature>
<dbReference type="InterPro" id="IPR001849">
    <property type="entry name" value="PH_domain"/>
</dbReference>
<evidence type="ECO:0000256" key="5">
    <source>
        <dbReference type="ARBA" id="ARBA00023242"/>
    </source>
</evidence>
<dbReference type="Gene3D" id="2.30.29.30">
    <property type="entry name" value="Pleckstrin-homology domain (PH domain)/Phosphotyrosine-binding domain (PTB)"/>
    <property type="match status" value="2"/>
</dbReference>